<sequence length="115" mass="12798">MATAIRLLGRRVSSWRLRPSPSPLAVPRRAHSILPVDDDINGLNEEQKQVGRPAPGSHLKSQEIDTSAELKGRARESSEWVPERHRGKLGDSPCGLAQGLLCHFGYCRKTRSNFM</sequence>
<protein>
    <submittedName>
        <fullName evidence="2">Uncharacterized protein</fullName>
    </submittedName>
</protein>
<evidence type="ECO:0000313" key="2">
    <source>
        <dbReference type="Ensembl" id="ENSMSIP00000002071.1"/>
    </source>
</evidence>
<feature type="compositionally biased region" description="Basic and acidic residues" evidence="1">
    <location>
        <begin position="60"/>
        <end position="84"/>
    </location>
</feature>
<evidence type="ECO:0000256" key="1">
    <source>
        <dbReference type="SAM" id="MobiDB-lite"/>
    </source>
</evidence>
<accession>A0A8C6MPN2</accession>
<keyword evidence="3" id="KW-1185">Reference proteome</keyword>
<dbReference type="Ensembl" id="ENSMSIT00000002648.1">
    <property type="protein sequence ID" value="ENSMSIP00000002071.1"/>
    <property type="gene ID" value="ENSMSIG00000001972.1"/>
</dbReference>
<proteinExistence type="predicted"/>
<reference evidence="2" key="2">
    <citation type="submission" date="2025-09" db="UniProtKB">
        <authorList>
            <consortium name="Ensembl"/>
        </authorList>
    </citation>
    <scope>IDENTIFICATION</scope>
</reference>
<dbReference type="AlphaFoldDB" id="A0A8C6MPN2"/>
<feature type="region of interest" description="Disordered" evidence="1">
    <location>
        <begin position="38"/>
        <end position="92"/>
    </location>
</feature>
<name>A0A8C6MPN2_MUSSI</name>
<evidence type="ECO:0000313" key="3">
    <source>
        <dbReference type="Proteomes" id="UP000694415"/>
    </source>
</evidence>
<dbReference type="Proteomes" id="UP000694415">
    <property type="component" value="Unplaced"/>
</dbReference>
<reference evidence="2" key="1">
    <citation type="submission" date="2025-08" db="UniProtKB">
        <authorList>
            <consortium name="Ensembl"/>
        </authorList>
    </citation>
    <scope>IDENTIFICATION</scope>
</reference>
<organism evidence="2 3">
    <name type="scientific">Mus spicilegus</name>
    <name type="common">Mound-building mouse</name>
    <dbReference type="NCBI Taxonomy" id="10103"/>
    <lineage>
        <taxon>Eukaryota</taxon>
        <taxon>Metazoa</taxon>
        <taxon>Chordata</taxon>
        <taxon>Craniata</taxon>
        <taxon>Vertebrata</taxon>
        <taxon>Euteleostomi</taxon>
        <taxon>Mammalia</taxon>
        <taxon>Eutheria</taxon>
        <taxon>Euarchontoglires</taxon>
        <taxon>Glires</taxon>
        <taxon>Rodentia</taxon>
        <taxon>Myomorpha</taxon>
        <taxon>Muroidea</taxon>
        <taxon>Muridae</taxon>
        <taxon>Murinae</taxon>
        <taxon>Mus</taxon>
        <taxon>Mus</taxon>
    </lineage>
</organism>